<dbReference type="OrthoDB" id="9807214at2"/>
<keyword evidence="4 6" id="KW-1133">Transmembrane helix</keyword>
<dbReference type="PANTHER" id="PTHR23427">
    <property type="entry name" value="SURFEIT LOCUS PROTEIN"/>
    <property type="match status" value="1"/>
</dbReference>
<protein>
    <recommendedName>
        <fullName evidence="6">SURF1-like protein</fullName>
    </recommendedName>
</protein>
<feature type="region of interest" description="Disordered" evidence="7">
    <location>
        <begin position="255"/>
        <end position="284"/>
    </location>
</feature>
<dbReference type="Proteomes" id="UP000278886">
    <property type="component" value="Chromosome"/>
</dbReference>
<evidence type="ECO:0000256" key="5">
    <source>
        <dbReference type="ARBA" id="ARBA00023136"/>
    </source>
</evidence>
<keyword evidence="9" id="KW-1185">Reference proteome</keyword>
<dbReference type="GO" id="GO:0005886">
    <property type="term" value="C:plasma membrane"/>
    <property type="evidence" value="ECO:0007669"/>
    <property type="project" value="UniProtKB-SubCell"/>
</dbReference>
<evidence type="ECO:0000313" key="8">
    <source>
        <dbReference type="EMBL" id="AYF99045.1"/>
    </source>
</evidence>
<evidence type="ECO:0000256" key="7">
    <source>
        <dbReference type="SAM" id="MobiDB-lite"/>
    </source>
</evidence>
<evidence type="ECO:0000313" key="9">
    <source>
        <dbReference type="Proteomes" id="UP000278886"/>
    </source>
</evidence>
<name>A0A387BD74_9MICO</name>
<dbReference type="InterPro" id="IPR002994">
    <property type="entry name" value="Surf1/Shy1"/>
</dbReference>
<keyword evidence="5 6" id="KW-0472">Membrane</keyword>
<gene>
    <name evidence="8" type="ORF">D7I47_12790</name>
</gene>
<dbReference type="PROSITE" id="PS50895">
    <property type="entry name" value="SURF1"/>
    <property type="match status" value="1"/>
</dbReference>
<keyword evidence="6" id="KW-1003">Cell membrane</keyword>
<keyword evidence="3 6" id="KW-0812">Transmembrane</keyword>
<accession>A0A387BD74</accession>
<proteinExistence type="inferred from homology"/>
<feature type="transmembrane region" description="Helical" evidence="6">
    <location>
        <begin position="224"/>
        <end position="243"/>
    </location>
</feature>
<dbReference type="EMBL" id="CP032630">
    <property type="protein sequence ID" value="AYF99045.1"/>
    <property type="molecule type" value="Genomic_DNA"/>
</dbReference>
<comment type="subcellular location">
    <subcellularLocation>
        <location evidence="6">Cell membrane</location>
        <topology evidence="6">Multi-pass membrane protein</topology>
    </subcellularLocation>
    <subcellularLocation>
        <location evidence="1">Membrane</location>
    </subcellularLocation>
</comment>
<evidence type="ECO:0000256" key="1">
    <source>
        <dbReference type="ARBA" id="ARBA00004370"/>
    </source>
</evidence>
<dbReference type="CDD" id="cd06662">
    <property type="entry name" value="SURF1"/>
    <property type="match status" value="1"/>
</dbReference>
<organism evidence="8 9">
    <name type="scientific">Protaetiibacter intestinalis</name>
    <dbReference type="NCBI Taxonomy" id="2419774"/>
    <lineage>
        <taxon>Bacteria</taxon>
        <taxon>Bacillati</taxon>
        <taxon>Actinomycetota</taxon>
        <taxon>Actinomycetes</taxon>
        <taxon>Micrococcales</taxon>
        <taxon>Microbacteriaceae</taxon>
        <taxon>Protaetiibacter</taxon>
    </lineage>
</organism>
<sequence>MSTASESRHAPVTGWRRWGAYLALTVVFALACGLLSWWQWARRAETVAEIQRVERNFDADPRPLAEVLPELDAWDPEDEWTPVLLEGEYLAGDQLLVRNRVRGGSPGFEQLVPFRLDDGAVVIVDRGWLPVGDSADATPDHIPQPQEGEVTVVARLRPAEPALPGRTAPAGQIPSIDVAGIVEALGVDGFTGAYGVLASEDPAVDDMPYPAVRPEEDEGPHLSYALQWIAFGVLAFIGLFWAWRRERRIAALPAEEQAAARAPRRRHDDADADAEDAILDARSP</sequence>
<dbReference type="AlphaFoldDB" id="A0A387BD74"/>
<dbReference type="Pfam" id="PF02104">
    <property type="entry name" value="SURF1"/>
    <property type="match status" value="1"/>
</dbReference>
<dbReference type="PANTHER" id="PTHR23427:SF2">
    <property type="entry name" value="SURFEIT LOCUS PROTEIN 1"/>
    <property type="match status" value="1"/>
</dbReference>
<evidence type="ECO:0000256" key="6">
    <source>
        <dbReference type="RuleBase" id="RU363076"/>
    </source>
</evidence>
<reference evidence="9" key="1">
    <citation type="submission" date="2018-09" db="EMBL/GenBank/DDBJ databases">
        <title>Genome sequencing of strain 2DFWR-13.</title>
        <authorList>
            <person name="Heo J."/>
            <person name="Kim S.-J."/>
            <person name="Kwon S.-W."/>
        </authorList>
    </citation>
    <scope>NUCLEOTIDE SEQUENCE [LARGE SCALE GENOMIC DNA]</scope>
    <source>
        <strain evidence="9">2DFWR-13</strain>
    </source>
</reference>
<feature type="transmembrane region" description="Helical" evidence="6">
    <location>
        <begin position="21"/>
        <end position="40"/>
    </location>
</feature>
<dbReference type="KEGG" id="lyd:D7I47_12790"/>
<dbReference type="RefSeq" id="WP_120763414.1">
    <property type="nucleotide sequence ID" value="NZ_CP032630.1"/>
</dbReference>
<evidence type="ECO:0000256" key="3">
    <source>
        <dbReference type="ARBA" id="ARBA00022692"/>
    </source>
</evidence>
<comment type="similarity">
    <text evidence="2 6">Belongs to the SURF1 family.</text>
</comment>
<evidence type="ECO:0000256" key="4">
    <source>
        <dbReference type="ARBA" id="ARBA00022989"/>
    </source>
</evidence>
<evidence type="ECO:0000256" key="2">
    <source>
        <dbReference type="ARBA" id="ARBA00007165"/>
    </source>
</evidence>
<dbReference type="InterPro" id="IPR045214">
    <property type="entry name" value="Surf1/Surf4"/>
</dbReference>